<dbReference type="KEGG" id="nde:NIDE3190"/>
<name>D8PHZ7_9BACT</name>
<evidence type="ECO:0000256" key="1">
    <source>
        <dbReference type="SAM" id="MobiDB-lite"/>
    </source>
</evidence>
<keyword evidence="3" id="KW-0378">Hydrolase</keyword>
<protein>
    <submittedName>
        <fullName evidence="3">Putative Peptidase, M28 family</fullName>
        <ecNumber evidence="3">3.4.-.-</ecNumber>
    </submittedName>
</protein>
<dbReference type="InterPro" id="IPR046450">
    <property type="entry name" value="PA_dom_sf"/>
</dbReference>
<keyword evidence="4" id="KW-1185">Reference proteome</keyword>
<dbReference type="AlphaFoldDB" id="D8PHZ7"/>
<proteinExistence type="predicted"/>
<dbReference type="Gene3D" id="3.50.30.30">
    <property type="match status" value="1"/>
</dbReference>
<dbReference type="HOGENOM" id="CLU_019932_2_0_0"/>
<dbReference type="Pfam" id="PF04389">
    <property type="entry name" value="Peptidase_M28"/>
    <property type="match status" value="1"/>
</dbReference>
<gene>
    <name evidence="3" type="ORF">NIDE3190</name>
</gene>
<organism evidence="3 4">
    <name type="scientific">Nitrospira defluvii</name>
    <dbReference type="NCBI Taxonomy" id="330214"/>
    <lineage>
        <taxon>Bacteria</taxon>
        <taxon>Pseudomonadati</taxon>
        <taxon>Nitrospirota</taxon>
        <taxon>Nitrospiria</taxon>
        <taxon>Nitrospirales</taxon>
        <taxon>Nitrospiraceae</taxon>
        <taxon>Nitrospira</taxon>
    </lineage>
</organism>
<dbReference type="GO" id="GO:0006508">
    <property type="term" value="P:proteolysis"/>
    <property type="evidence" value="ECO:0007669"/>
    <property type="project" value="InterPro"/>
</dbReference>
<dbReference type="SUPFAM" id="SSF53187">
    <property type="entry name" value="Zn-dependent exopeptidases"/>
    <property type="match status" value="1"/>
</dbReference>
<dbReference type="SUPFAM" id="SSF52025">
    <property type="entry name" value="PA domain"/>
    <property type="match status" value="1"/>
</dbReference>
<reference evidence="3 4" key="1">
    <citation type="journal article" date="2010" name="Proc. Natl. Acad. Sci. U.S.A.">
        <title>A Nitrospira metagenome illuminates the physiology and evolution of globally important nitrite-oxidizing bacteria.</title>
        <authorList>
            <person name="Lucker S."/>
            <person name="Wagner M."/>
            <person name="Maixner F."/>
            <person name="Pelletier E."/>
            <person name="Koch H."/>
            <person name="Vacherie B."/>
            <person name="Rattei T."/>
            <person name="Sinninghe Damste J."/>
            <person name="Spieck E."/>
            <person name="Le Paslier D."/>
            <person name="Daims H."/>
        </authorList>
    </citation>
    <scope>NUCLEOTIDE SEQUENCE [LARGE SCALE GENOMIC DNA]</scope>
</reference>
<dbReference type="InterPro" id="IPR045175">
    <property type="entry name" value="M28_fam"/>
</dbReference>
<dbReference type="Gene3D" id="3.40.630.10">
    <property type="entry name" value="Zn peptidases"/>
    <property type="match status" value="1"/>
</dbReference>
<evidence type="ECO:0000313" key="3">
    <source>
        <dbReference type="EMBL" id="CBK42884.1"/>
    </source>
</evidence>
<dbReference type="STRING" id="330214.NIDE3190"/>
<dbReference type="InterPro" id="IPR007484">
    <property type="entry name" value="Peptidase_M28"/>
</dbReference>
<dbReference type="PANTHER" id="PTHR12147:SF26">
    <property type="entry name" value="PEPTIDASE M28 DOMAIN-CONTAINING PROTEIN"/>
    <property type="match status" value="1"/>
</dbReference>
<dbReference type="EC" id="3.4.-.-" evidence="3"/>
<dbReference type="EMBL" id="FP929003">
    <property type="protein sequence ID" value="CBK42884.1"/>
    <property type="molecule type" value="Genomic_DNA"/>
</dbReference>
<dbReference type="eggNOG" id="COG2234">
    <property type="taxonomic scope" value="Bacteria"/>
</dbReference>
<accession>D8PHZ7</accession>
<sequence length="494" mass="52181">MTLWAGQSIAAEIDGQSKALTQALGLISSERMLTDIRTLSGPAFNGRQTGTPDDLASAEFVRQRFLALQQPRAPGSESPGATAQPPAPVHLQSAPVHTTKIDDDSLLQIGGIAERQPAVVGSDYLPILDSPSAELAASIVFVGYGISDPAGGFDDYAGIDVRNKVVLFLRGKPERYATQVSHADKAHMAHAHGAIGYLTATGPILNAYETRRGVTGRPSAFYGLTDPHRTIPGAWISTALASAILSVQQPGEDNRLRHLQQQLNDTMTPQSMTIDISIRMRWHSTRQHGTLQNAVALLPGQDAAHHHDAILIGAHRDHFGKQGGLLFAGADDNASGTAVILEVARVLASMPVGPRRSVLFVSFSGEEQGLLGSKLYVSQPMMPLTATAAMINVDHAGVGNGRLTIGVTGLEKPAAQQAGERAGLADRLDLFGFFPGGDHVPFKEAGVPTVTVVSGGIHPHFHQPTDTADTVNADILSAAARYVLAIAWQLADAP</sequence>
<evidence type="ECO:0000313" key="4">
    <source>
        <dbReference type="Proteomes" id="UP000001660"/>
    </source>
</evidence>
<feature type="region of interest" description="Disordered" evidence="1">
    <location>
        <begin position="71"/>
        <end position="90"/>
    </location>
</feature>
<dbReference type="GO" id="GO:0008235">
    <property type="term" value="F:metalloexopeptidase activity"/>
    <property type="evidence" value="ECO:0007669"/>
    <property type="project" value="InterPro"/>
</dbReference>
<evidence type="ECO:0000259" key="2">
    <source>
        <dbReference type="Pfam" id="PF04389"/>
    </source>
</evidence>
<dbReference type="PANTHER" id="PTHR12147">
    <property type="entry name" value="METALLOPEPTIDASE M28 FAMILY MEMBER"/>
    <property type="match status" value="1"/>
</dbReference>
<feature type="domain" description="Peptidase M28" evidence="2">
    <location>
        <begin position="293"/>
        <end position="486"/>
    </location>
</feature>
<dbReference type="Proteomes" id="UP000001660">
    <property type="component" value="Chromosome"/>
</dbReference>